<dbReference type="InterPro" id="IPR003607">
    <property type="entry name" value="HD/PDEase_dom"/>
</dbReference>
<evidence type="ECO:0000313" key="3">
    <source>
        <dbReference type="EMBL" id="MDC8773030.1"/>
    </source>
</evidence>
<dbReference type="SUPFAM" id="SSF109604">
    <property type="entry name" value="HD-domain/PDEase-like"/>
    <property type="match status" value="1"/>
</dbReference>
<dbReference type="Pfam" id="PF00196">
    <property type="entry name" value="GerE"/>
    <property type="match status" value="1"/>
</dbReference>
<dbReference type="Proteomes" id="UP001221189">
    <property type="component" value="Unassembled WGS sequence"/>
</dbReference>
<dbReference type="CDD" id="cd00077">
    <property type="entry name" value="HDc"/>
    <property type="match status" value="1"/>
</dbReference>
<organism evidence="3 4">
    <name type="scientific">Roseateles albus</name>
    <dbReference type="NCBI Taxonomy" id="2987525"/>
    <lineage>
        <taxon>Bacteria</taxon>
        <taxon>Pseudomonadati</taxon>
        <taxon>Pseudomonadota</taxon>
        <taxon>Betaproteobacteria</taxon>
        <taxon>Burkholderiales</taxon>
        <taxon>Sphaerotilaceae</taxon>
        <taxon>Roseateles</taxon>
    </lineage>
</organism>
<feature type="domain" description="HD-GYP" evidence="2">
    <location>
        <begin position="227"/>
        <end position="423"/>
    </location>
</feature>
<dbReference type="EMBL" id="JAQQXT010000009">
    <property type="protein sequence ID" value="MDC8773030.1"/>
    <property type="molecule type" value="Genomic_DNA"/>
</dbReference>
<accession>A0ABT5KGH9</accession>
<dbReference type="PROSITE" id="PS50043">
    <property type="entry name" value="HTH_LUXR_2"/>
    <property type="match status" value="1"/>
</dbReference>
<dbReference type="Pfam" id="PF13487">
    <property type="entry name" value="HD_5"/>
    <property type="match status" value="1"/>
</dbReference>
<dbReference type="InterPro" id="IPR052020">
    <property type="entry name" value="Cyclic_di-GMP/3'3'-cGAMP_PDE"/>
</dbReference>
<dbReference type="InterPro" id="IPR000792">
    <property type="entry name" value="Tscrpt_reg_LuxR_C"/>
</dbReference>
<dbReference type="RefSeq" id="WP_273601205.1">
    <property type="nucleotide sequence ID" value="NZ_JAQQXT010000009.1"/>
</dbReference>
<evidence type="ECO:0000313" key="4">
    <source>
        <dbReference type="Proteomes" id="UP001221189"/>
    </source>
</evidence>
<dbReference type="PANTHER" id="PTHR45228">
    <property type="entry name" value="CYCLIC DI-GMP PHOSPHODIESTERASE TM_0186-RELATED"/>
    <property type="match status" value="1"/>
</dbReference>
<keyword evidence="4" id="KW-1185">Reference proteome</keyword>
<dbReference type="InterPro" id="IPR016032">
    <property type="entry name" value="Sig_transdc_resp-reg_C-effctor"/>
</dbReference>
<reference evidence="3 4" key="1">
    <citation type="submission" date="2022-10" db="EMBL/GenBank/DDBJ databases">
        <title>Paucibacter sp. hw1 Genome sequencing.</title>
        <authorList>
            <person name="Park S."/>
        </authorList>
    </citation>
    <scope>NUCLEOTIDE SEQUENCE [LARGE SCALE GENOMIC DNA]</scope>
    <source>
        <strain evidence="4">hw1</strain>
    </source>
</reference>
<dbReference type="SMART" id="SM00421">
    <property type="entry name" value="HTH_LUXR"/>
    <property type="match status" value="1"/>
</dbReference>
<gene>
    <name evidence="3" type="ORF">PRZ03_15695</name>
</gene>
<proteinExistence type="predicted"/>
<comment type="caution">
    <text evidence="3">The sequence shown here is derived from an EMBL/GenBank/DDBJ whole genome shotgun (WGS) entry which is preliminary data.</text>
</comment>
<dbReference type="CDD" id="cd06170">
    <property type="entry name" value="LuxR_C_like"/>
    <property type="match status" value="1"/>
</dbReference>
<evidence type="ECO:0000259" key="2">
    <source>
        <dbReference type="PROSITE" id="PS51832"/>
    </source>
</evidence>
<dbReference type="Gene3D" id="1.10.3210.10">
    <property type="entry name" value="Hypothetical protein af1432"/>
    <property type="match status" value="2"/>
</dbReference>
<evidence type="ECO:0000259" key="1">
    <source>
        <dbReference type="PROSITE" id="PS50043"/>
    </source>
</evidence>
<dbReference type="InterPro" id="IPR037522">
    <property type="entry name" value="HD_GYP_dom"/>
</dbReference>
<dbReference type="SUPFAM" id="SSF46894">
    <property type="entry name" value="C-terminal effector domain of the bipartite response regulators"/>
    <property type="match status" value="1"/>
</dbReference>
<protein>
    <submittedName>
        <fullName evidence="3">LuxR C-terminal-related transcriptional regulator</fullName>
    </submittedName>
</protein>
<sequence length="495" mass="53029">MHCQVPTISSDIDVHDAVKALAFVGDLSMGQPVDHSVRTAWLAVQLATELGCDVDVQGDSAYVALLRWSGCTANAPEFSSLMGDDVKGRQSMLDTGFQSFPVNARHAMGALATIHCEVSGEVARCLGMPSNVETSLRDIFESFDGLGKPAGLPAEQIPLSVFIVAAASDLEIFGRVYGLNTALDLITARADVLYPLHIVKAVQKFAPRWQQGLDDGAALAEASPWSLRGSRCAPLELIADVIDLKLPWLTGFSRRVANTAAACCQRMGGTTQAQQTVYRAGLIHGLGRASAPNAVFETTRPLSEGAQESLRLVPYWTARAGQRITKLRVEAELASYVDERLDGSGYFRGVCGNAISIEAQILGAAARLTLLQTAKPGRPALDAAQAARDMRLEAKQGRFNADIVDCLLIDDAPAVAITQSRESASDAPKLTSREIEVLYCISHGQSNKEAAQHLCISPSTVRAHLENVFRKLACSTRAAATVKAMRLGLLEASRF</sequence>
<dbReference type="PROSITE" id="PS51832">
    <property type="entry name" value="HD_GYP"/>
    <property type="match status" value="1"/>
</dbReference>
<dbReference type="PRINTS" id="PR00038">
    <property type="entry name" value="HTHLUXR"/>
</dbReference>
<dbReference type="Gene3D" id="1.10.10.10">
    <property type="entry name" value="Winged helix-like DNA-binding domain superfamily/Winged helix DNA-binding domain"/>
    <property type="match status" value="1"/>
</dbReference>
<dbReference type="InterPro" id="IPR036388">
    <property type="entry name" value="WH-like_DNA-bd_sf"/>
</dbReference>
<feature type="domain" description="HTH luxR-type" evidence="1">
    <location>
        <begin position="423"/>
        <end position="488"/>
    </location>
</feature>
<name>A0ABT5KGH9_9BURK</name>